<keyword evidence="1" id="KW-0802">TPR repeat</keyword>
<feature type="compositionally biased region" description="Basic residues" evidence="2">
    <location>
        <begin position="36"/>
        <end position="47"/>
    </location>
</feature>
<dbReference type="RefSeq" id="WP_283343580.1">
    <property type="nucleotide sequence ID" value="NZ_JASHIF010000002.1"/>
</dbReference>
<organism evidence="3 4">
    <name type="scientific">Flectobacillus roseus</name>
    <dbReference type="NCBI Taxonomy" id="502259"/>
    <lineage>
        <taxon>Bacteria</taxon>
        <taxon>Pseudomonadati</taxon>
        <taxon>Bacteroidota</taxon>
        <taxon>Cytophagia</taxon>
        <taxon>Cytophagales</taxon>
        <taxon>Flectobacillaceae</taxon>
        <taxon>Flectobacillus</taxon>
    </lineage>
</organism>
<dbReference type="PANTHER" id="PTHR43628">
    <property type="entry name" value="ACTIVATOR OF C KINASE PROTEIN 1-RELATED"/>
    <property type="match status" value="1"/>
</dbReference>
<dbReference type="EMBL" id="JASHIF010000002">
    <property type="protein sequence ID" value="MDI9858344.1"/>
    <property type="molecule type" value="Genomic_DNA"/>
</dbReference>
<dbReference type="InterPro" id="IPR019734">
    <property type="entry name" value="TPR_rpt"/>
</dbReference>
<dbReference type="InterPro" id="IPR011990">
    <property type="entry name" value="TPR-like_helical_dom_sf"/>
</dbReference>
<keyword evidence="4" id="KW-1185">Reference proteome</keyword>
<evidence type="ECO:0000256" key="2">
    <source>
        <dbReference type="SAM" id="MobiDB-lite"/>
    </source>
</evidence>
<sequence>MLWILLAWGSINIQAQNLRPSSVHKRKARPSISKNQPKKSFHKKTSHLKPKRKVMALARPTYPNKMTKEGLEKADSLFKTGQHIKAFPLYLDYKDTPLMKASSLKNLAICFKETGDFLNAQRYFKRAYSYDSDPESATELGKIHLSGISSIPKNALLAKDYFEMAYRMGNLEAGFQLGRLYWFGTNQIETNLPRALDILTDVGQKGNFEAQWMLANLYTKGSPVTPKNLSEAKKWYRLYNQSISSKNLTLVNN</sequence>
<evidence type="ECO:0000256" key="1">
    <source>
        <dbReference type="PROSITE-ProRule" id="PRU00339"/>
    </source>
</evidence>
<reference evidence="3 4" key="1">
    <citation type="submission" date="2023-05" db="EMBL/GenBank/DDBJ databases">
        <title>Novel species of genus Flectobacillus isolated from stream in China.</title>
        <authorList>
            <person name="Lu H."/>
        </authorList>
    </citation>
    <scope>NUCLEOTIDE SEQUENCE [LARGE SCALE GENOMIC DNA]</scope>
    <source>
        <strain evidence="3 4">KCTC 42575</strain>
    </source>
</reference>
<proteinExistence type="predicted"/>
<name>A0ABT6Y451_9BACT</name>
<dbReference type="Gene3D" id="1.25.40.10">
    <property type="entry name" value="Tetratricopeptide repeat domain"/>
    <property type="match status" value="1"/>
</dbReference>
<dbReference type="SUPFAM" id="SSF81901">
    <property type="entry name" value="HCP-like"/>
    <property type="match status" value="1"/>
</dbReference>
<evidence type="ECO:0000313" key="3">
    <source>
        <dbReference type="EMBL" id="MDI9858344.1"/>
    </source>
</evidence>
<evidence type="ECO:0000313" key="4">
    <source>
        <dbReference type="Proteomes" id="UP001236507"/>
    </source>
</evidence>
<dbReference type="PANTHER" id="PTHR43628:SF1">
    <property type="entry name" value="CHITIN SYNTHASE REGULATORY FACTOR 2-RELATED"/>
    <property type="match status" value="1"/>
</dbReference>
<dbReference type="InterPro" id="IPR052945">
    <property type="entry name" value="Mitotic_Regulator"/>
</dbReference>
<feature type="repeat" description="TPR" evidence="1">
    <location>
        <begin position="101"/>
        <end position="134"/>
    </location>
</feature>
<accession>A0ABT6Y451</accession>
<comment type="caution">
    <text evidence="3">The sequence shown here is derived from an EMBL/GenBank/DDBJ whole genome shotgun (WGS) entry which is preliminary data.</text>
</comment>
<feature type="region of interest" description="Disordered" evidence="2">
    <location>
        <begin position="19"/>
        <end position="47"/>
    </location>
</feature>
<protein>
    <submittedName>
        <fullName evidence="3">Tetratricopeptide/SEL1-like repeat protein</fullName>
    </submittedName>
</protein>
<dbReference type="Pfam" id="PF08238">
    <property type="entry name" value="Sel1"/>
    <property type="match status" value="3"/>
</dbReference>
<gene>
    <name evidence="3" type="ORF">QM524_03870</name>
</gene>
<dbReference type="SMART" id="SM00671">
    <property type="entry name" value="SEL1"/>
    <property type="match status" value="4"/>
</dbReference>
<dbReference type="Proteomes" id="UP001236507">
    <property type="component" value="Unassembled WGS sequence"/>
</dbReference>
<dbReference type="PROSITE" id="PS50005">
    <property type="entry name" value="TPR"/>
    <property type="match status" value="1"/>
</dbReference>
<dbReference type="InterPro" id="IPR006597">
    <property type="entry name" value="Sel1-like"/>
</dbReference>